<accession>A0A2P6R7S0</accession>
<evidence type="ECO:0000313" key="2">
    <source>
        <dbReference type="EMBL" id="PRQ42457.1"/>
    </source>
</evidence>
<dbReference type="InterPro" id="IPR011990">
    <property type="entry name" value="TPR-like_helical_dom_sf"/>
</dbReference>
<dbReference type="InterPro" id="IPR002885">
    <property type="entry name" value="PPR_rpt"/>
</dbReference>
<dbReference type="Gramene" id="PRQ42457">
    <property type="protein sequence ID" value="PRQ42457"/>
    <property type="gene ID" value="RchiOBHm_Chr3g0457831"/>
</dbReference>
<dbReference type="AlphaFoldDB" id="A0A2P6R7S0"/>
<dbReference type="EMBL" id="PDCK01000041">
    <property type="protein sequence ID" value="PRQ42457.1"/>
    <property type="molecule type" value="Genomic_DNA"/>
</dbReference>
<keyword evidence="3" id="KW-1185">Reference proteome</keyword>
<proteinExistence type="predicted"/>
<dbReference type="Gene3D" id="1.25.40.10">
    <property type="entry name" value="Tetratricopeptide repeat domain"/>
    <property type="match status" value="1"/>
</dbReference>
<dbReference type="OMA" id="CRSHHEV"/>
<evidence type="ECO:0000256" key="1">
    <source>
        <dbReference type="ARBA" id="ARBA00022737"/>
    </source>
</evidence>
<evidence type="ECO:0000313" key="3">
    <source>
        <dbReference type="Proteomes" id="UP000238479"/>
    </source>
</evidence>
<organism evidence="2 3">
    <name type="scientific">Rosa chinensis</name>
    <name type="common">China rose</name>
    <dbReference type="NCBI Taxonomy" id="74649"/>
    <lineage>
        <taxon>Eukaryota</taxon>
        <taxon>Viridiplantae</taxon>
        <taxon>Streptophyta</taxon>
        <taxon>Embryophyta</taxon>
        <taxon>Tracheophyta</taxon>
        <taxon>Spermatophyta</taxon>
        <taxon>Magnoliopsida</taxon>
        <taxon>eudicotyledons</taxon>
        <taxon>Gunneridae</taxon>
        <taxon>Pentapetalae</taxon>
        <taxon>rosids</taxon>
        <taxon>fabids</taxon>
        <taxon>Rosales</taxon>
        <taxon>Rosaceae</taxon>
        <taxon>Rosoideae</taxon>
        <taxon>Rosoideae incertae sedis</taxon>
        <taxon>Rosa</taxon>
    </lineage>
</organism>
<dbReference type="Proteomes" id="UP000238479">
    <property type="component" value="Chromosome 3"/>
</dbReference>
<dbReference type="PANTHER" id="PTHR47926:SF373">
    <property type="entry name" value="TETRATRICOPEPTIDE-LIKE HELICAL DOMAIN SUPERFAMILY, DYW DOMAIN-CONTAINING PROTEIN"/>
    <property type="match status" value="1"/>
</dbReference>
<protein>
    <submittedName>
        <fullName evidence="2">Putative tetratricopeptide-like helical domain-containing protein</fullName>
    </submittedName>
</protein>
<dbReference type="GO" id="GO:0003723">
    <property type="term" value="F:RNA binding"/>
    <property type="evidence" value="ECO:0007669"/>
    <property type="project" value="InterPro"/>
</dbReference>
<dbReference type="GO" id="GO:0009451">
    <property type="term" value="P:RNA modification"/>
    <property type="evidence" value="ECO:0007669"/>
    <property type="project" value="InterPro"/>
</dbReference>
<dbReference type="STRING" id="74649.A0A2P6R7S0"/>
<dbReference type="Pfam" id="PF20431">
    <property type="entry name" value="E_motif"/>
    <property type="match status" value="1"/>
</dbReference>
<name>A0A2P6R7S0_ROSCH</name>
<comment type="caution">
    <text evidence="2">The sequence shown here is derived from an EMBL/GenBank/DDBJ whole genome shotgun (WGS) entry which is preliminary data.</text>
</comment>
<dbReference type="InterPro" id="IPR046848">
    <property type="entry name" value="E_motif"/>
</dbReference>
<gene>
    <name evidence="2" type="ORF">RchiOBHm_Chr3g0457831</name>
</gene>
<reference evidence="2 3" key="1">
    <citation type="journal article" date="2018" name="Nat. Genet.">
        <title>The Rosa genome provides new insights in the design of modern roses.</title>
        <authorList>
            <person name="Bendahmane M."/>
        </authorList>
    </citation>
    <scope>NUCLEOTIDE SEQUENCE [LARGE SCALE GENOMIC DNA]</scope>
    <source>
        <strain evidence="3">cv. Old Blush</strain>
    </source>
</reference>
<keyword evidence="1" id="KW-0677">Repeat</keyword>
<dbReference type="PANTHER" id="PTHR47926">
    <property type="entry name" value="PENTATRICOPEPTIDE REPEAT-CONTAINING PROTEIN"/>
    <property type="match status" value="1"/>
</dbReference>
<sequence>MVDLLGRAGQVKEAMDLIEKMPVEADAIVWGALLGACRTHMKLDLAEVAGKKLIQLEPHNAGHYVLLSNMYASKGRWHEVADLRKMMEPEILPSHLAVAGLRWNIKYICLLGERPQATQSM</sequence>
<dbReference type="InterPro" id="IPR046960">
    <property type="entry name" value="PPR_At4g14850-like_plant"/>
</dbReference>
<dbReference type="Pfam" id="PF01535">
    <property type="entry name" value="PPR"/>
    <property type="match status" value="1"/>
</dbReference>